<keyword evidence="3" id="KW-1185">Reference proteome</keyword>
<dbReference type="InterPro" id="IPR017946">
    <property type="entry name" value="PLC-like_Pdiesterase_TIM-brl"/>
</dbReference>
<dbReference type="PANTHER" id="PTHR46211">
    <property type="entry name" value="GLYCEROPHOSPHORYL DIESTER PHOSPHODIESTERASE"/>
    <property type="match status" value="1"/>
</dbReference>
<proteinExistence type="predicted"/>
<evidence type="ECO:0000313" key="3">
    <source>
        <dbReference type="Proteomes" id="UP000235005"/>
    </source>
</evidence>
<name>A0A2N5X5G8_9GAMM</name>
<feature type="domain" description="GP-PDE" evidence="1">
    <location>
        <begin position="24"/>
        <end position="257"/>
    </location>
</feature>
<organism evidence="2 3">
    <name type="scientific">Pseudohalioglobus lutimaris</name>
    <dbReference type="NCBI Taxonomy" id="1737061"/>
    <lineage>
        <taxon>Bacteria</taxon>
        <taxon>Pseudomonadati</taxon>
        <taxon>Pseudomonadota</taxon>
        <taxon>Gammaproteobacteria</taxon>
        <taxon>Cellvibrionales</taxon>
        <taxon>Halieaceae</taxon>
        <taxon>Pseudohalioglobus</taxon>
    </lineage>
</organism>
<comment type="caution">
    <text evidence="2">The sequence shown here is derived from an EMBL/GenBank/DDBJ whole genome shotgun (WGS) entry which is preliminary data.</text>
</comment>
<dbReference type="GO" id="GO:0006629">
    <property type="term" value="P:lipid metabolic process"/>
    <property type="evidence" value="ECO:0007669"/>
    <property type="project" value="InterPro"/>
</dbReference>
<evidence type="ECO:0000313" key="2">
    <source>
        <dbReference type="EMBL" id="PLW69720.1"/>
    </source>
</evidence>
<dbReference type="Gene3D" id="3.20.20.190">
    <property type="entry name" value="Phosphatidylinositol (PI) phosphodiesterase"/>
    <property type="match status" value="1"/>
</dbReference>
<dbReference type="AlphaFoldDB" id="A0A2N5X5G8"/>
<dbReference type="OrthoDB" id="9795622at2"/>
<dbReference type="SUPFAM" id="SSF51695">
    <property type="entry name" value="PLC-like phosphodiesterases"/>
    <property type="match status" value="1"/>
</dbReference>
<dbReference type="EMBL" id="PKUS01000005">
    <property type="protein sequence ID" value="PLW69720.1"/>
    <property type="molecule type" value="Genomic_DNA"/>
</dbReference>
<dbReference type="InterPro" id="IPR030395">
    <property type="entry name" value="GP_PDE_dom"/>
</dbReference>
<accession>A0A2N5X5G8</accession>
<reference evidence="2 3" key="1">
    <citation type="submission" date="2018-01" db="EMBL/GenBank/DDBJ databases">
        <title>The draft genome sequence of Halioglobus lutimaris HF004.</title>
        <authorList>
            <person name="Du Z.-J."/>
            <person name="Shi M.-J."/>
        </authorList>
    </citation>
    <scope>NUCLEOTIDE SEQUENCE [LARGE SCALE GENOMIC DNA]</scope>
    <source>
        <strain evidence="2 3">HF004</strain>
    </source>
</reference>
<sequence>MNTVDQVMALVPRAVPDEAALRKCKIVSHRGEHDNRKTKENTLSAFDKARAAGVYGLECDIRWTRDHVPVICHDATLARVFELPMEVAELTFSQLRERVPEVPSLAEVVQRYGGDAHLMLEIKVFSAQHLQDQRASLQTILGDLQPAADFHMLALDPALFTVVDFLPPYCFLPVAQMNFAVLSEISLQRGYAGLAGHYLLLNERMRRRHHRAGQWIGTGFPRSRNAMLREIARDVEWIFSNDAVQLQHELDALRRARISIRRPMQ</sequence>
<gene>
    <name evidence="2" type="ORF">C0039_06865</name>
</gene>
<dbReference type="Pfam" id="PF03009">
    <property type="entry name" value="GDPD"/>
    <property type="match status" value="1"/>
</dbReference>
<dbReference type="Proteomes" id="UP000235005">
    <property type="component" value="Unassembled WGS sequence"/>
</dbReference>
<dbReference type="PROSITE" id="PS51704">
    <property type="entry name" value="GP_PDE"/>
    <property type="match status" value="1"/>
</dbReference>
<dbReference type="GO" id="GO:0008081">
    <property type="term" value="F:phosphoric diester hydrolase activity"/>
    <property type="evidence" value="ECO:0007669"/>
    <property type="project" value="InterPro"/>
</dbReference>
<evidence type="ECO:0000259" key="1">
    <source>
        <dbReference type="PROSITE" id="PS51704"/>
    </source>
</evidence>
<dbReference type="PANTHER" id="PTHR46211:SF1">
    <property type="entry name" value="GLYCEROPHOSPHODIESTER PHOSPHODIESTERASE, CYTOPLASMIC"/>
    <property type="match status" value="1"/>
</dbReference>
<protein>
    <submittedName>
        <fullName evidence="2">Glycerophosphodiester phosphodiesterase</fullName>
    </submittedName>
</protein>